<dbReference type="EMBL" id="LPWD01000244">
    <property type="protein sequence ID" value="ODS02723.1"/>
    <property type="molecule type" value="Genomic_DNA"/>
</dbReference>
<dbReference type="Proteomes" id="UP000095042">
    <property type="component" value="Unassembled WGS sequence"/>
</dbReference>
<keyword evidence="2" id="KW-1185">Reference proteome</keyword>
<sequence>MRGIVERMRRAREVVGGAQEALPDDLVGAQERLAELDAFYEALIESFVTVIEEWDKKRASLAPQRREGATQPA</sequence>
<evidence type="ECO:0000313" key="2">
    <source>
        <dbReference type="Proteomes" id="UP000095042"/>
    </source>
</evidence>
<comment type="caution">
    <text evidence="1">The sequence shown here is derived from an EMBL/GenBank/DDBJ whole genome shotgun (WGS) entry which is preliminary data.</text>
</comment>
<proteinExistence type="predicted"/>
<organism evidence="1 2">
    <name type="scientific">Methyloceanibacter marginalis</name>
    <dbReference type="NCBI Taxonomy" id="1774971"/>
    <lineage>
        <taxon>Bacteria</taxon>
        <taxon>Pseudomonadati</taxon>
        <taxon>Pseudomonadota</taxon>
        <taxon>Alphaproteobacteria</taxon>
        <taxon>Hyphomicrobiales</taxon>
        <taxon>Hyphomicrobiaceae</taxon>
        <taxon>Methyloceanibacter</taxon>
    </lineage>
</organism>
<protein>
    <submittedName>
        <fullName evidence="1">Uncharacterized protein</fullName>
    </submittedName>
</protein>
<name>A0A1E3WA88_9HYPH</name>
<accession>A0A1E3WA88</accession>
<evidence type="ECO:0000313" key="1">
    <source>
        <dbReference type="EMBL" id="ODS02723.1"/>
    </source>
</evidence>
<gene>
    <name evidence="1" type="ORF">AUC71_13790</name>
</gene>
<reference evidence="1 2" key="1">
    <citation type="journal article" date="2016" name="Environ. Microbiol.">
        <title>New Methyloceanibacter diversity from North Sea sediments includes methanotroph containing solely the soluble methane monooxygenase.</title>
        <authorList>
            <person name="Vekeman B."/>
            <person name="Kerckhof F.M."/>
            <person name="Cremers G."/>
            <person name="de Vos P."/>
            <person name="Vandamme P."/>
            <person name="Boon N."/>
            <person name="Op den Camp H.J."/>
            <person name="Heylen K."/>
        </authorList>
    </citation>
    <scope>NUCLEOTIDE SEQUENCE [LARGE SCALE GENOMIC DNA]</scope>
    <source>
        <strain evidence="1 2">R-67177</strain>
    </source>
</reference>
<dbReference type="AlphaFoldDB" id="A0A1E3WA88"/>